<feature type="signal peptide" evidence="2">
    <location>
        <begin position="1"/>
        <end position="19"/>
    </location>
</feature>
<reference evidence="4" key="1">
    <citation type="submission" date="2017-10" db="EMBL/GenBank/DDBJ databases">
        <title>Rapid genome shrinkage in a self-fertile nematode reveals novel sperm competition proteins.</title>
        <authorList>
            <person name="Yin D."/>
            <person name="Schwarz E.M."/>
            <person name="Thomas C.G."/>
            <person name="Felde R.L."/>
            <person name="Korf I.F."/>
            <person name="Cutter A.D."/>
            <person name="Schartner C.M."/>
            <person name="Ralston E.J."/>
            <person name="Meyer B.J."/>
            <person name="Haag E.S."/>
        </authorList>
    </citation>
    <scope>NUCLEOTIDE SEQUENCE [LARGE SCALE GENOMIC DNA]</scope>
    <source>
        <strain evidence="4">JU1422</strain>
    </source>
</reference>
<keyword evidence="2" id="KW-0732">Signal</keyword>
<dbReference type="EMBL" id="PDUG01000001">
    <property type="protein sequence ID" value="PIC53584.1"/>
    <property type="molecule type" value="Genomic_DNA"/>
</dbReference>
<feature type="compositionally biased region" description="Polar residues" evidence="1">
    <location>
        <begin position="27"/>
        <end position="48"/>
    </location>
</feature>
<proteinExistence type="predicted"/>
<dbReference type="Proteomes" id="UP000230233">
    <property type="component" value="Chromosome I"/>
</dbReference>
<evidence type="ECO:0000256" key="2">
    <source>
        <dbReference type="SAM" id="SignalP"/>
    </source>
</evidence>
<comment type="caution">
    <text evidence="3">The sequence shown here is derived from an EMBL/GenBank/DDBJ whole genome shotgun (WGS) entry which is preliminary data.</text>
</comment>
<keyword evidence="4" id="KW-1185">Reference proteome</keyword>
<name>A0A2G5VP93_9PELO</name>
<sequence>MFKIITIFCFFAVISSIASLEEDSEADVTSSGSDSEVKLTSSDSESGASIQNLEVVIPEDVELPRDKDFDCVGNWTTLCSRSKKMGKNGCPKMEQIDAFIREECQLNNLFSQQLMDCCTCYKFDQPGCAAAPKFPEFQ</sequence>
<gene>
    <name evidence="3" type="primary">Cnig_chr_I.g3232</name>
    <name evidence="3" type="ORF">B9Z55_003232</name>
</gene>
<evidence type="ECO:0000313" key="3">
    <source>
        <dbReference type="EMBL" id="PIC53584.1"/>
    </source>
</evidence>
<feature type="region of interest" description="Disordered" evidence="1">
    <location>
        <begin position="25"/>
        <end position="48"/>
    </location>
</feature>
<feature type="chain" id="PRO_5013707413" description="DUF19 domain-containing protein" evidence="2">
    <location>
        <begin position="20"/>
        <end position="138"/>
    </location>
</feature>
<accession>A0A2G5VP93</accession>
<protein>
    <recommendedName>
        <fullName evidence="5">DUF19 domain-containing protein</fullName>
    </recommendedName>
</protein>
<dbReference type="AlphaFoldDB" id="A0A2G5VP93"/>
<evidence type="ECO:0008006" key="5">
    <source>
        <dbReference type="Google" id="ProtNLM"/>
    </source>
</evidence>
<evidence type="ECO:0000313" key="4">
    <source>
        <dbReference type="Proteomes" id="UP000230233"/>
    </source>
</evidence>
<dbReference type="OrthoDB" id="10299810at2759"/>
<organism evidence="3 4">
    <name type="scientific">Caenorhabditis nigoni</name>
    <dbReference type="NCBI Taxonomy" id="1611254"/>
    <lineage>
        <taxon>Eukaryota</taxon>
        <taxon>Metazoa</taxon>
        <taxon>Ecdysozoa</taxon>
        <taxon>Nematoda</taxon>
        <taxon>Chromadorea</taxon>
        <taxon>Rhabditida</taxon>
        <taxon>Rhabditina</taxon>
        <taxon>Rhabditomorpha</taxon>
        <taxon>Rhabditoidea</taxon>
        <taxon>Rhabditidae</taxon>
        <taxon>Peloderinae</taxon>
        <taxon>Caenorhabditis</taxon>
    </lineage>
</organism>
<evidence type="ECO:0000256" key="1">
    <source>
        <dbReference type="SAM" id="MobiDB-lite"/>
    </source>
</evidence>